<feature type="coiled-coil region" evidence="1">
    <location>
        <begin position="74"/>
        <end position="115"/>
    </location>
</feature>
<comment type="caution">
    <text evidence="3">The sequence shown here is derived from an EMBL/GenBank/DDBJ whole genome shotgun (WGS) entry which is preliminary data.</text>
</comment>
<dbReference type="PANTHER" id="PTHR34778">
    <property type="entry name" value="OS02G0580700 PROTEIN"/>
    <property type="match status" value="1"/>
</dbReference>
<feature type="compositionally biased region" description="Polar residues" evidence="2">
    <location>
        <begin position="492"/>
        <end position="505"/>
    </location>
</feature>
<protein>
    <submittedName>
        <fullName evidence="3">Uncharacterized protein</fullName>
    </submittedName>
</protein>
<evidence type="ECO:0000256" key="1">
    <source>
        <dbReference type="SAM" id="Coils"/>
    </source>
</evidence>
<dbReference type="EMBL" id="JBGMDY010000005">
    <property type="protein sequence ID" value="KAL2335586.1"/>
    <property type="molecule type" value="Genomic_DNA"/>
</dbReference>
<evidence type="ECO:0000313" key="3">
    <source>
        <dbReference type="EMBL" id="KAL2335586.1"/>
    </source>
</evidence>
<keyword evidence="1" id="KW-0175">Coiled coil</keyword>
<accession>A0ABD1MII0</accession>
<reference evidence="3 4" key="1">
    <citation type="submission" date="2024-08" db="EMBL/GenBank/DDBJ databases">
        <title>Insights into the chromosomal genome structure of Flemingia macrophylla.</title>
        <authorList>
            <person name="Ding Y."/>
            <person name="Zhao Y."/>
            <person name="Bi W."/>
            <person name="Wu M."/>
            <person name="Zhao G."/>
            <person name="Gong Y."/>
            <person name="Li W."/>
            <person name="Zhang P."/>
        </authorList>
    </citation>
    <scope>NUCLEOTIDE SEQUENCE [LARGE SCALE GENOMIC DNA]</scope>
    <source>
        <strain evidence="3">DYQJB</strain>
        <tissue evidence="3">Leaf</tissue>
    </source>
</reference>
<feature type="region of interest" description="Disordered" evidence="2">
    <location>
        <begin position="466"/>
        <end position="514"/>
    </location>
</feature>
<evidence type="ECO:0000256" key="2">
    <source>
        <dbReference type="SAM" id="MobiDB-lite"/>
    </source>
</evidence>
<evidence type="ECO:0000313" key="4">
    <source>
        <dbReference type="Proteomes" id="UP001603857"/>
    </source>
</evidence>
<dbReference type="PANTHER" id="PTHR34778:SF6">
    <property type="entry name" value="SHUGOSHIN C-TERMINAL DOMAIN-CONTAINING PROTEIN"/>
    <property type="match status" value="1"/>
</dbReference>
<dbReference type="AlphaFoldDB" id="A0ABD1MII0"/>
<dbReference type="Proteomes" id="UP001603857">
    <property type="component" value="Unassembled WGS sequence"/>
</dbReference>
<keyword evidence="4" id="KW-1185">Reference proteome</keyword>
<organism evidence="3 4">
    <name type="scientific">Flemingia macrophylla</name>
    <dbReference type="NCBI Taxonomy" id="520843"/>
    <lineage>
        <taxon>Eukaryota</taxon>
        <taxon>Viridiplantae</taxon>
        <taxon>Streptophyta</taxon>
        <taxon>Embryophyta</taxon>
        <taxon>Tracheophyta</taxon>
        <taxon>Spermatophyta</taxon>
        <taxon>Magnoliopsida</taxon>
        <taxon>eudicotyledons</taxon>
        <taxon>Gunneridae</taxon>
        <taxon>Pentapetalae</taxon>
        <taxon>rosids</taxon>
        <taxon>fabids</taxon>
        <taxon>Fabales</taxon>
        <taxon>Fabaceae</taxon>
        <taxon>Papilionoideae</taxon>
        <taxon>50 kb inversion clade</taxon>
        <taxon>NPAAA clade</taxon>
        <taxon>indigoferoid/millettioid clade</taxon>
        <taxon>Phaseoleae</taxon>
        <taxon>Flemingia</taxon>
    </lineage>
</organism>
<sequence>MQQHQSHEMVALKKAYADVILNTVKEAAGRVMASERRTVMFQQELSSVKEEALDMLLRLKQMTDAKTSEVEMASLEKQRKIDELEAQLNEAEDVITDLREELKHVYLKLEKTKNNRVQSFNWQNVKKTASFQETAKPDILVSSPNKELECVTSSDVKNNSMTVNGLANECCNSEKQTEQLGISNVEDYYGHDSDLDSINTRIKDPELCRNGFTQRICALEGNLLDEKLLTQDVDNQQCGKKPGLISKDRNVEVAKFSALTEKVEIKKHIKRCKIPRWKMFSNYRSCLLSCKMHVNGNCKSNRGVCSLPSINPSVINKWKRKRRRHRLVGMKSSAFKCFKPSFALKRCSSGRDNGKCGAKMKLVPLLTDVEPVSGFTGTKESVHEVNKFELVEKAIETDNKLLNLEGSAAQNLTGLSSAMKVEVFDIPSTITDLKDAKEFEENDGSSSQVDDRRLLKYTFQRKRKKETLRNADQNIDSEKSLVKKRRVEDKQNGSLEPQKSSMTEGTSKDNQHLSKVSHQVCPIMAHGNTINPPDFIIC</sequence>
<proteinExistence type="predicted"/>
<gene>
    <name evidence="3" type="ORF">Fmac_016799</name>
</gene>
<feature type="compositionally biased region" description="Basic and acidic residues" evidence="2">
    <location>
        <begin position="476"/>
        <end position="491"/>
    </location>
</feature>
<name>A0ABD1MII0_9FABA</name>